<reference evidence="5" key="1">
    <citation type="submission" date="2016-04" db="EMBL/GenBank/DDBJ databases">
        <authorList>
            <person name="Evans L.H."/>
            <person name="Alamgir A."/>
            <person name="Owens N."/>
            <person name="Weber N.D."/>
            <person name="Virtaneva K."/>
            <person name="Barbian K."/>
            <person name="Babar A."/>
            <person name="Rosenke K."/>
        </authorList>
    </citation>
    <scope>NUCLEOTIDE SEQUENCE</scope>
    <source>
        <strain evidence="5">86</strain>
    </source>
</reference>
<proteinExistence type="inferred from homology"/>
<dbReference type="AlphaFoldDB" id="A0A212JTY1"/>
<dbReference type="InterPro" id="IPR018389">
    <property type="entry name" value="DctP_fam"/>
</dbReference>
<dbReference type="EMBL" id="FLUO01000001">
    <property type="protein sequence ID" value="SBW02900.1"/>
    <property type="molecule type" value="Genomic_DNA"/>
</dbReference>
<keyword evidence="3 4" id="KW-0732">Signal</keyword>
<evidence type="ECO:0000313" key="5">
    <source>
        <dbReference type="EMBL" id="SBW02900.1"/>
    </source>
</evidence>
<keyword evidence="5" id="KW-0675">Receptor</keyword>
<keyword evidence="2" id="KW-0813">Transport</keyword>
<dbReference type="Pfam" id="PF03480">
    <property type="entry name" value="DctP"/>
    <property type="match status" value="1"/>
</dbReference>
<dbReference type="CDD" id="cd13603">
    <property type="entry name" value="PBP2_TRAP_Siap_TeaA_like"/>
    <property type="match status" value="1"/>
</dbReference>
<dbReference type="InterPro" id="IPR038404">
    <property type="entry name" value="TRAP_DctP_sf"/>
</dbReference>
<evidence type="ECO:0000256" key="4">
    <source>
        <dbReference type="SAM" id="SignalP"/>
    </source>
</evidence>
<dbReference type="GO" id="GO:0030288">
    <property type="term" value="C:outer membrane-bounded periplasmic space"/>
    <property type="evidence" value="ECO:0007669"/>
    <property type="project" value="InterPro"/>
</dbReference>
<sequence>MLMRKTFAVLLCAAASLALSDRADAAAKTIKVGLAVPTTDAMYLGWEAFKQYIEKKGDGSLKVDIYPNSQLGSGDRELNEAAQFGDVTCASGSTSPLATLVPDLLVLDVPFSFMNRDAVFAALDGELGDALRKSIAAKGLITPKFWGNGFRNVTNNRRPIRTPDDLDGLKLRTMENPLQIAAWRAMGANPTPMAFGEVFTALQQGTMDGQENPYTLIVNMRFYEVQKYLTTTQHVYTAVAPVCNKAFYDGLTTAQKTLFGEAFDEATRVQRSMLLKLEQDSVAVIAKAGTQIIDLTDTERMAFRKGTPAALALAKQRVSPEVFAAYQKATGVK</sequence>
<comment type="similarity">
    <text evidence="1">Belongs to the bacterial solute-binding protein 7 family.</text>
</comment>
<evidence type="ECO:0000256" key="3">
    <source>
        <dbReference type="ARBA" id="ARBA00022729"/>
    </source>
</evidence>
<dbReference type="NCBIfam" id="TIGR00787">
    <property type="entry name" value="dctP"/>
    <property type="match status" value="1"/>
</dbReference>
<dbReference type="InterPro" id="IPR004682">
    <property type="entry name" value="TRAP_DctP"/>
</dbReference>
<dbReference type="PANTHER" id="PTHR33376:SF7">
    <property type="entry name" value="C4-DICARBOXYLATE-BINDING PROTEIN DCTB"/>
    <property type="match status" value="1"/>
</dbReference>
<feature type="chain" id="PRO_5013301618" evidence="4">
    <location>
        <begin position="26"/>
        <end position="333"/>
    </location>
</feature>
<dbReference type="Gene3D" id="3.40.190.170">
    <property type="entry name" value="Bacterial extracellular solute-binding protein, family 7"/>
    <property type="match status" value="1"/>
</dbReference>
<dbReference type="NCBIfam" id="NF037995">
    <property type="entry name" value="TRAP_S1"/>
    <property type="match status" value="1"/>
</dbReference>
<gene>
    <name evidence="5" type="ORF">KL86APRO_11656</name>
</gene>
<accession>A0A212JTY1</accession>
<dbReference type="PIRSF" id="PIRSF006470">
    <property type="entry name" value="DctB"/>
    <property type="match status" value="1"/>
</dbReference>
<dbReference type="GO" id="GO:0055085">
    <property type="term" value="P:transmembrane transport"/>
    <property type="evidence" value="ECO:0007669"/>
    <property type="project" value="InterPro"/>
</dbReference>
<dbReference type="PANTHER" id="PTHR33376">
    <property type="match status" value="1"/>
</dbReference>
<name>A0A212JTY1_9PROT</name>
<feature type="signal peptide" evidence="4">
    <location>
        <begin position="1"/>
        <end position="25"/>
    </location>
</feature>
<evidence type="ECO:0000256" key="2">
    <source>
        <dbReference type="ARBA" id="ARBA00022448"/>
    </source>
</evidence>
<protein>
    <submittedName>
        <fullName evidence="5">Tripartite ATP-independent periplasmic transporter solute receptor, DctP family</fullName>
    </submittedName>
</protein>
<evidence type="ECO:0000256" key="1">
    <source>
        <dbReference type="ARBA" id="ARBA00009023"/>
    </source>
</evidence>
<organism evidence="5">
    <name type="scientific">uncultured Alphaproteobacteria bacterium</name>
    <dbReference type="NCBI Taxonomy" id="91750"/>
    <lineage>
        <taxon>Bacteria</taxon>
        <taxon>Pseudomonadati</taxon>
        <taxon>Pseudomonadota</taxon>
        <taxon>Alphaproteobacteria</taxon>
        <taxon>environmental samples</taxon>
    </lineage>
</organism>